<evidence type="ECO:0000256" key="6">
    <source>
        <dbReference type="ARBA" id="ARBA00022927"/>
    </source>
</evidence>
<dbReference type="Pfam" id="PF02064">
    <property type="entry name" value="MAS20"/>
    <property type="match status" value="1"/>
</dbReference>
<dbReference type="PANTHER" id="PTHR12430">
    <property type="entry name" value="MITOCHONDRIAL IMPORT RECEPTOR SUBUNIT TOM20"/>
    <property type="match status" value="1"/>
</dbReference>
<evidence type="ECO:0000256" key="8">
    <source>
        <dbReference type="ARBA" id="ARBA00023128"/>
    </source>
</evidence>
<dbReference type="GO" id="GO:0005742">
    <property type="term" value="C:mitochondrial outer membrane translocase complex"/>
    <property type="evidence" value="ECO:0007669"/>
    <property type="project" value="InterPro"/>
</dbReference>
<evidence type="ECO:0000256" key="4">
    <source>
        <dbReference type="ARBA" id="ARBA00022692"/>
    </source>
</evidence>
<dbReference type="InterPro" id="IPR023392">
    <property type="entry name" value="Tom20_dom_sf"/>
</dbReference>
<keyword evidence="7 11" id="KW-1133">Transmembrane helix</keyword>
<dbReference type="PANTHER" id="PTHR12430:SF0">
    <property type="entry name" value="TRANSLOCASE OF OUTER MITOCHONDRIAL MEMBRANE 20"/>
    <property type="match status" value="1"/>
</dbReference>
<dbReference type="Gene3D" id="1.20.960.10">
    <property type="entry name" value="Mitochondrial outer membrane translocase complex, subunit Tom20 domain"/>
    <property type="match status" value="1"/>
</dbReference>
<dbReference type="EMBL" id="GL377302">
    <property type="protein sequence ID" value="EFJ03075.1"/>
    <property type="molecule type" value="Genomic_DNA"/>
</dbReference>
<dbReference type="eggNOG" id="KOG4056">
    <property type="taxonomic scope" value="Eukaryota"/>
</dbReference>
<feature type="transmembrane region" description="Helical" evidence="11">
    <location>
        <begin position="12"/>
        <end position="31"/>
    </location>
</feature>
<sequence>MSSSSRSTSVATIAGITVLGGLIAYAAYFDYKRRNDAGFRRRLRKDKKRADKTLAESLPPPITKEVILEALERAKLEPAPASPELREPYFMDQISKGEKLSLLGPELHLEAALCFYKGLQVYPSPMELIVIYQKTVPEPIFKLVTQMMDLDVSANSLGMGMAMGMGVGLGLGPDAGIDIADLEAAAAAAPTSSGPPSETSSQDWDKVTDPASN</sequence>
<dbReference type="AlphaFoldDB" id="D8PQI1"/>
<keyword evidence="3" id="KW-0813">Transport</keyword>
<feature type="compositionally biased region" description="Low complexity" evidence="10">
    <location>
        <begin position="187"/>
        <end position="201"/>
    </location>
</feature>
<keyword evidence="8" id="KW-0496">Mitochondrion</keyword>
<keyword evidence="13" id="KW-1185">Reference proteome</keyword>
<dbReference type="FunCoup" id="D8PQI1">
    <property type="interactions" value="167"/>
</dbReference>
<feature type="compositionally biased region" description="Basic and acidic residues" evidence="10">
    <location>
        <begin position="203"/>
        <end position="213"/>
    </location>
</feature>
<keyword evidence="6" id="KW-0653">Protein transport</keyword>
<evidence type="ECO:0000313" key="13">
    <source>
        <dbReference type="Proteomes" id="UP000007431"/>
    </source>
</evidence>
<dbReference type="InterPro" id="IPR002056">
    <property type="entry name" value="MAS20"/>
</dbReference>
<evidence type="ECO:0000256" key="1">
    <source>
        <dbReference type="ARBA" id="ARBA00004572"/>
    </source>
</evidence>
<dbReference type="Proteomes" id="UP000007431">
    <property type="component" value="Unassembled WGS sequence"/>
</dbReference>
<dbReference type="SUPFAM" id="SSF47157">
    <property type="entry name" value="Mitochondrial import receptor subunit Tom20"/>
    <property type="match status" value="1"/>
</dbReference>
<evidence type="ECO:0000313" key="12">
    <source>
        <dbReference type="EMBL" id="EFJ03075.1"/>
    </source>
</evidence>
<protein>
    <recommendedName>
        <fullName evidence="14">Mitochondrial import receptor subunit TOM20</fullName>
    </recommendedName>
</protein>
<evidence type="ECO:0008006" key="14">
    <source>
        <dbReference type="Google" id="ProtNLM"/>
    </source>
</evidence>
<accession>D8PQI1</accession>
<comment type="similarity">
    <text evidence="2">Belongs to the Tom20 family.</text>
</comment>
<keyword evidence="9 11" id="KW-0472">Membrane</keyword>
<gene>
    <name evidence="12" type="ORF">SCHCODRAFT_9747</name>
</gene>
<evidence type="ECO:0000256" key="7">
    <source>
        <dbReference type="ARBA" id="ARBA00022989"/>
    </source>
</evidence>
<organism evidence="13">
    <name type="scientific">Schizophyllum commune (strain H4-8 / FGSC 9210)</name>
    <name type="common">Split gill fungus</name>
    <dbReference type="NCBI Taxonomy" id="578458"/>
    <lineage>
        <taxon>Eukaryota</taxon>
        <taxon>Fungi</taxon>
        <taxon>Dikarya</taxon>
        <taxon>Basidiomycota</taxon>
        <taxon>Agaricomycotina</taxon>
        <taxon>Agaricomycetes</taxon>
        <taxon>Agaricomycetidae</taxon>
        <taxon>Agaricales</taxon>
        <taxon>Schizophyllaceae</taxon>
        <taxon>Schizophyllum</taxon>
    </lineage>
</organism>
<evidence type="ECO:0000256" key="2">
    <source>
        <dbReference type="ARBA" id="ARBA00005792"/>
    </source>
</evidence>
<evidence type="ECO:0000256" key="9">
    <source>
        <dbReference type="ARBA" id="ARBA00023136"/>
    </source>
</evidence>
<dbReference type="GO" id="GO:0030150">
    <property type="term" value="P:protein import into mitochondrial matrix"/>
    <property type="evidence" value="ECO:0007669"/>
    <property type="project" value="TreeGrafter"/>
</dbReference>
<dbReference type="GO" id="GO:0016031">
    <property type="term" value="P:tRNA import into mitochondrion"/>
    <property type="evidence" value="ECO:0007669"/>
    <property type="project" value="TreeGrafter"/>
</dbReference>
<keyword evidence="4 11" id="KW-0812">Transmembrane</keyword>
<evidence type="ECO:0000256" key="5">
    <source>
        <dbReference type="ARBA" id="ARBA00022787"/>
    </source>
</evidence>
<dbReference type="PRINTS" id="PR00351">
    <property type="entry name" value="OM20RECEPTOR"/>
</dbReference>
<evidence type="ECO:0000256" key="10">
    <source>
        <dbReference type="SAM" id="MobiDB-lite"/>
    </source>
</evidence>
<evidence type="ECO:0000256" key="3">
    <source>
        <dbReference type="ARBA" id="ARBA00022448"/>
    </source>
</evidence>
<dbReference type="STRING" id="578458.D8PQI1"/>
<proteinExistence type="inferred from homology"/>
<keyword evidence="5" id="KW-1000">Mitochondrion outer membrane</keyword>
<dbReference type="HOGENOM" id="CLU_090411_1_0_1"/>
<comment type="subcellular location">
    <subcellularLocation>
        <location evidence="1">Mitochondrion outer membrane</location>
        <topology evidence="1">Single-pass membrane protein</topology>
    </subcellularLocation>
</comment>
<dbReference type="GO" id="GO:0008320">
    <property type="term" value="F:protein transmembrane transporter activity"/>
    <property type="evidence" value="ECO:0007669"/>
    <property type="project" value="TreeGrafter"/>
</dbReference>
<dbReference type="OMA" id="PPPIFQI"/>
<reference evidence="12 13" key="1">
    <citation type="journal article" date="2010" name="Nat. Biotechnol.">
        <title>Genome sequence of the model mushroom Schizophyllum commune.</title>
        <authorList>
            <person name="Ohm R.A."/>
            <person name="de Jong J.F."/>
            <person name="Lugones L.G."/>
            <person name="Aerts A."/>
            <person name="Kothe E."/>
            <person name="Stajich J.E."/>
            <person name="de Vries R.P."/>
            <person name="Record E."/>
            <person name="Levasseur A."/>
            <person name="Baker S.E."/>
            <person name="Bartholomew K.A."/>
            <person name="Coutinho P.M."/>
            <person name="Erdmann S."/>
            <person name="Fowler T.J."/>
            <person name="Gathman A.C."/>
            <person name="Lombard V."/>
            <person name="Henrissat B."/>
            <person name="Knabe N."/>
            <person name="Kuees U."/>
            <person name="Lilly W.W."/>
            <person name="Lindquist E."/>
            <person name="Lucas S."/>
            <person name="Magnuson J.K."/>
            <person name="Piumi F."/>
            <person name="Raudaskoski M."/>
            <person name="Salamov A."/>
            <person name="Schmutz J."/>
            <person name="Schwarze F.W.M.R."/>
            <person name="vanKuyk P.A."/>
            <person name="Horton J.S."/>
            <person name="Grigoriev I.V."/>
            <person name="Woesten H.A.B."/>
        </authorList>
    </citation>
    <scope>NUCLEOTIDE SEQUENCE [LARGE SCALE GENOMIC DNA]</scope>
    <source>
        <strain evidence="13">H4-8 / FGSC 9210</strain>
    </source>
</reference>
<evidence type="ECO:0000256" key="11">
    <source>
        <dbReference type="SAM" id="Phobius"/>
    </source>
</evidence>
<name>D8PQI1_SCHCM</name>
<dbReference type="InParanoid" id="D8PQI1"/>
<dbReference type="GO" id="GO:0030943">
    <property type="term" value="F:mitochondrion targeting sequence binding"/>
    <property type="evidence" value="ECO:0007669"/>
    <property type="project" value="TreeGrafter"/>
</dbReference>
<dbReference type="GO" id="GO:0006886">
    <property type="term" value="P:intracellular protein transport"/>
    <property type="evidence" value="ECO:0007669"/>
    <property type="project" value="InterPro"/>
</dbReference>
<feature type="region of interest" description="Disordered" evidence="10">
    <location>
        <begin position="187"/>
        <end position="213"/>
    </location>
</feature>
<dbReference type="GO" id="GO:0006605">
    <property type="term" value="P:protein targeting"/>
    <property type="evidence" value="ECO:0007669"/>
    <property type="project" value="InterPro"/>
</dbReference>